<keyword evidence="3" id="KW-0812">Transmembrane</keyword>
<reference evidence="5 6" key="1">
    <citation type="submission" date="2018-08" db="EMBL/GenBank/DDBJ databases">
        <title>Complete genome sequence of JP2-74.</title>
        <authorList>
            <person name="Wu L."/>
        </authorList>
    </citation>
    <scope>NUCLEOTIDE SEQUENCE [LARGE SCALE GENOMIC DNA]</scope>
    <source>
        <strain evidence="5 6">JP2-74</strain>
    </source>
</reference>
<dbReference type="Gene3D" id="3.40.1090.10">
    <property type="entry name" value="Cytosolic phospholipase A2 catalytic domain"/>
    <property type="match status" value="1"/>
</dbReference>
<dbReference type="Pfam" id="PF01734">
    <property type="entry name" value="Patatin"/>
    <property type="match status" value="1"/>
</dbReference>
<dbReference type="SUPFAM" id="SSF52151">
    <property type="entry name" value="FabD/lysophospholipase-like"/>
    <property type="match status" value="1"/>
</dbReference>
<dbReference type="InterPro" id="IPR052580">
    <property type="entry name" value="Lipid_Hydrolase"/>
</dbReference>
<name>A0AAD0RPV3_9NEIS</name>
<evidence type="ECO:0000256" key="2">
    <source>
        <dbReference type="PROSITE-ProRule" id="PRU01161"/>
    </source>
</evidence>
<dbReference type="KEGG" id="crz:D1345_10080"/>
<dbReference type="PANTHER" id="PTHR46394:SF1">
    <property type="entry name" value="PNPLA DOMAIN-CONTAINING PROTEIN"/>
    <property type="match status" value="1"/>
</dbReference>
<dbReference type="InterPro" id="IPR002641">
    <property type="entry name" value="PNPLA_dom"/>
</dbReference>
<accession>A0AAD0RPV3</accession>
<keyword evidence="1 2" id="KW-0443">Lipid metabolism</keyword>
<evidence type="ECO:0000256" key="1">
    <source>
        <dbReference type="ARBA" id="ARBA00023098"/>
    </source>
</evidence>
<evidence type="ECO:0000313" key="5">
    <source>
        <dbReference type="EMBL" id="AXT46517.1"/>
    </source>
</evidence>
<keyword evidence="3" id="KW-1133">Transmembrane helix</keyword>
<keyword evidence="3" id="KW-0472">Membrane</keyword>
<feature type="active site" description="Nucleophile" evidence="2">
    <location>
        <position position="56"/>
    </location>
</feature>
<feature type="domain" description="PNPLA" evidence="4">
    <location>
        <begin position="21"/>
        <end position="245"/>
    </location>
</feature>
<dbReference type="GO" id="GO:0016042">
    <property type="term" value="P:lipid catabolic process"/>
    <property type="evidence" value="ECO:0007669"/>
    <property type="project" value="UniProtKB-UniRule"/>
</dbReference>
<keyword evidence="2" id="KW-0378">Hydrolase</keyword>
<protein>
    <submittedName>
        <fullName evidence="5">Patatin</fullName>
    </submittedName>
</protein>
<evidence type="ECO:0000256" key="3">
    <source>
        <dbReference type="SAM" id="Phobius"/>
    </source>
</evidence>
<evidence type="ECO:0000313" key="6">
    <source>
        <dbReference type="Proteomes" id="UP000259465"/>
    </source>
</evidence>
<dbReference type="Proteomes" id="UP000259465">
    <property type="component" value="Chromosome"/>
</dbReference>
<feature type="short sequence motif" description="GXSXG" evidence="2">
    <location>
        <begin position="54"/>
        <end position="58"/>
    </location>
</feature>
<evidence type="ECO:0000259" key="4">
    <source>
        <dbReference type="PROSITE" id="PS51635"/>
    </source>
</evidence>
<gene>
    <name evidence="5" type="ORF">D1345_10080</name>
</gene>
<organism evidence="5 6">
    <name type="scientific">Chromobacterium rhizoryzae</name>
    <dbReference type="NCBI Taxonomy" id="1778675"/>
    <lineage>
        <taxon>Bacteria</taxon>
        <taxon>Pseudomonadati</taxon>
        <taxon>Pseudomonadota</taxon>
        <taxon>Betaproteobacteria</taxon>
        <taxon>Neisseriales</taxon>
        <taxon>Chromobacteriaceae</taxon>
        <taxon>Chromobacterium</taxon>
    </lineage>
</organism>
<dbReference type="CDD" id="cd07207">
    <property type="entry name" value="Pat_ExoU_VipD_like"/>
    <property type="match status" value="1"/>
</dbReference>
<keyword evidence="2" id="KW-0442">Lipid degradation</keyword>
<sequence length="341" mass="38307">MAYRFYLNDKEQHMKYSFKNLALSGGGVWGIAYLGMLAELEQAGALPQIQRVIGSSAGAISSMLISFGLSAAQTKDLADSLDYRKIPQKVASALPSNLDAAFNAFKPFAPKANLEDFVCLLRLFNKKGWYSSDYFYHWLKDIAASQFKDGRQDKKYTFADFANPALHKNERPFRELFVTGCDAPAQKSMVFSAELTPDVEVAEAVRISMSIPFFFEAQNFTYPGQEAGVFVDGGTMWNYPINFFDDKYSSETVFGARFTHQSCQKSDRNLIEHIADISHCVMAVQTQNYDQSRQDQGRSINIDTGQVKATDFNIQPNDPVYQQLYQAGAIATRAFLSRCEQ</sequence>
<dbReference type="InterPro" id="IPR016035">
    <property type="entry name" value="Acyl_Trfase/lysoPLipase"/>
</dbReference>
<dbReference type="EMBL" id="CP031968">
    <property type="protein sequence ID" value="AXT46517.1"/>
    <property type="molecule type" value="Genomic_DNA"/>
</dbReference>
<feature type="short sequence motif" description="DGA/G" evidence="2">
    <location>
        <begin position="232"/>
        <end position="234"/>
    </location>
</feature>
<dbReference type="PROSITE" id="PS51635">
    <property type="entry name" value="PNPLA"/>
    <property type="match status" value="1"/>
</dbReference>
<dbReference type="GO" id="GO:0016787">
    <property type="term" value="F:hydrolase activity"/>
    <property type="evidence" value="ECO:0007669"/>
    <property type="project" value="UniProtKB-UniRule"/>
</dbReference>
<feature type="transmembrane region" description="Helical" evidence="3">
    <location>
        <begin position="21"/>
        <end position="40"/>
    </location>
</feature>
<dbReference type="AlphaFoldDB" id="A0AAD0RPV3"/>
<feature type="short sequence motif" description="GXGXXG" evidence="2">
    <location>
        <begin position="25"/>
        <end position="30"/>
    </location>
</feature>
<feature type="active site" description="Proton acceptor" evidence="2">
    <location>
        <position position="232"/>
    </location>
</feature>
<dbReference type="PANTHER" id="PTHR46394">
    <property type="entry name" value="ANNEXIN"/>
    <property type="match status" value="1"/>
</dbReference>
<keyword evidence="6" id="KW-1185">Reference proteome</keyword>
<proteinExistence type="predicted"/>